<dbReference type="InterPro" id="IPR006680">
    <property type="entry name" value="Amidohydro-rel"/>
</dbReference>
<dbReference type="SUPFAM" id="SSF51338">
    <property type="entry name" value="Composite domain of metallo-dependent hydrolases"/>
    <property type="match status" value="1"/>
</dbReference>
<dbReference type="GO" id="GO:0006145">
    <property type="term" value="P:purine nucleobase catabolic process"/>
    <property type="evidence" value="ECO:0007669"/>
    <property type="project" value="TreeGrafter"/>
</dbReference>
<dbReference type="AlphaFoldDB" id="A0A9P7YQR8"/>
<accession>A0A9P7YQR8</accession>
<sequence length="961" mass="104190">MAVFINSVRMPEPGDTSLEKVHPRPRRPFRPKAPLSVLALIALVLVLQFLFLPQYIYQSDSPGAIKLSQHHLHKLEAGLQKCKEYNTPPVQYPVTRAGSRSNPRWNPETGQKQTIFLKNATLFDGENILRDAVDIVLKRGVIKSVTKSGSAIPEDPVFEEFDLEGQYITPGLVDMHSHHLAFAWPLLGATADTNEKGLKTGPLTPQVRIVDSMKAYDIATTIIASGGVTTSLILPGSVNIIGGEAAIVKNLLRSGENSEEVVEEILLEHGVPQNERRRYMKMACGENPRRLYFHTRMGNSWLFREHMERARELMVKQDEWCLTAQAVKEQGDVEVTRAFITSGPVNSATDYLEYESSIAILRGQVGVNIHCYETEDMEDMIKNSKEFGFRIQAFHHALDAWEVPEMIKASGENITIATFSDFGFYKKEAYEANLWAGKILAKHGVPVAYKSDHVQEETNAKYLLFQAATAHAFDLPEDLALQSVTSVPARSLQIDHRVGYVRSGYDADLVIWNSHPLTVGATALQVYIDGRGTLDPKVVEDSGAANAGKSNLKAPIIPTVVTAEKIAQFCAEAERPDSTLVVTGIQQSYLNEKYPSSTSPNATLVISKGRILCFSSLLDCAPHTDSSTTTINLENGHVLPGLTAFSVSLGLSEIPVEASSLDGSIGKSPSSLEADNVVYAKYGVHLEGRGFGRARIGGVTRAITAPLSDGFAGGVSVGIKASGNHTVFDGGIFKDDVALHFHVGQGAKADNLPTISSEIQKLRQILSDNKGKDNIYGQAANGSIPLAVHADNEYDIMQLINVKKDFNTTDLVLLGGSSAHLVANELASSNIPLILTHPRPAPDTFPKLNSLPGPPLSRHPATALTEAGVKYAIAITGESDCHIHNLLIEASWAAKFAGLTKGEAVGLVSWRVDEILGLSGDGGDEKDFVVYEGDPLEFGARVVLGVEGGDGRVGMCWPESN</sequence>
<comment type="caution">
    <text evidence="3">The sequence shown here is derived from an EMBL/GenBank/DDBJ whole genome shotgun (WGS) entry which is preliminary data.</text>
</comment>
<keyword evidence="1" id="KW-0812">Transmembrane</keyword>
<dbReference type="OrthoDB" id="10258955at2759"/>
<dbReference type="GO" id="GO:0005737">
    <property type="term" value="C:cytoplasm"/>
    <property type="evidence" value="ECO:0007669"/>
    <property type="project" value="TreeGrafter"/>
</dbReference>
<evidence type="ECO:0000313" key="3">
    <source>
        <dbReference type="EMBL" id="KAG9237926.1"/>
    </source>
</evidence>
<keyword evidence="1" id="KW-0472">Membrane</keyword>
<feature type="transmembrane region" description="Helical" evidence="1">
    <location>
        <begin position="33"/>
        <end position="52"/>
    </location>
</feature>
<dbReference type="InterPro" id="IPR032466">
    <property type="entry name" value="Metal_Hydrolase"/>
</dbReference>
<dbReference type="InterPro" id="IPR011059">
    <property type="entry name" value="Metal-dep_hydrolase_composite"/>
</dbReference>
<keyword evidence="4" id="KW-1185">Reference proteome</keyword>
<dbReference type="PANTHER" id="PTHR43668">
    <property type="entry name" value="ALLANTOINASE"/>
    <property type="match status" value="1"/>
</dbReference>
<dbReference type="PANTHER" id="PTHR43668:SF5">
    <property type="entry name" value="AMIDOHYDROLASE 3 DOMAIN-CONTAINING PROTEIN"/>
    <property type="match status" value="1"/>
</dbReference>
<dbReference type="EMBL" id="MU251378">
    <property type="protein sequence ID" value="KAG9237926.1"/>
    <property type="molecule type" value="Genomic_DNA"/>
</dbReference>
<reference evidence="3" key="1">
    <citation type="journal article" date="2021" name="IMA Fungus">
        <title>Genomic characterization of three marine fungi, including Emericellopsis atlantica sp. nov. with signatures of a generalist lifestyle and marine biomass degradation.</title>
        <authorList>
            <person name="Hagestad O.C."/>
            <person name="Hou L."/>
            <person name="Andersen J.H."/>
            <person name="Hansen E.H."/>
            <person name="Altermark B."/>
            <person name="Li C."/>
            <person name="Kuhnert E."/>
            <person name="Cox R.J."/>
            <person name="Crous P.W."/>
            <person name="Spatafora J.W."/>
            <person name="Lail K."/>
            <person name="Amirebrahimi M."/>
            <person name="Lipzen A."/>
            <person name="Pangilinan J."/>
            <person name="Andreopoulos W."/>
            <person name="Hayes R.D."/>
            <person name="Ng V."/>
            <person name="Grigoriev I.V."/>
            <person name="Jackson S.A."/>
            <person name="Sutton T.D.S."/>
            <person name="Dobson A.D.W."/>
            <person name="Rama T."/>
        </authorList>
    </citation>
    <scope>NUCLEOTIDE SEQUENCE</scope>
    <source>
        <strain evidence="3">TRa018bII</strain>
    </source>
</reference>
<evidence type="ECO:0000259" key="2">
    <source>
        <dbReference type="Pfam" id="PF01979"/>
    </source>
</evidence>
<evidence type="ECO:0000256" key="1">
    <source>
        <dbReference type="SAM" id="Phobius"/>
    </source>
</evidence>
<evidence type="ECO:0000313" key="4">
    <source>
        <dbReference type="Proteomes" id="UP000824998"/>
    </source>
</evidence>
<gene>
    <name evidence="3" type="ORF">BJ875DRAFT_452450</name>
</gene>
<feature type="domain" description="Amidohydrolase-related" evidence="2">
    <location>
        <begin position="438"/>
        <end position="521"/>
    </location>
</feature>
<protein>
    <recommendedName>
        <fullName evidence="2">Amidohydrolase-related domain-containing protein</fullName>
    </recommendedName>
</protein>
<keyword evidence="1" id="KW-1133">Transmembrane helix</keyword>
<dbReference type="GO" id="GO:0004038">
    <property type="term" value="F:allantoinase activity"/>
    <property type="evidence" value="ECO:0007669"/>
    <property type="project" value="TreeGrafter"/>
</dbReference>
<name>A0A9P7YQR8_9HELO</name>
<proteinExistence type="predicted"/>
<dbReference type="Gene3D" id="3.20.20.140">
    <property type="entry name" value="Metal-dependent hydrolases"/>
    <property type="match status" value="2"/>
</dbReference>
<dbReference type="Proteomes" id="UP000824998">
    <property type="component" value="Unassembled WGS sequence"/>
</dbReference>
<organism evidence="3 4">
    <name type="scientific">Amylocarpus encephaloides</name>
    <dbReference type="NCBI Taxonomy" id="45428"/>
    <lineage>
        <taxon>Eukaryota</taxon>
        <taxon>Fungi</taxon>
        <taxon>Dikarya</taxon>
        <taxon>Ascomycota</taxon>
        <taxon>Pezizomycotina</taxon>
        <taxon>Leotiomycetes</taxon>
        <taxon>Helotiales</taxon>
        <taxon>Helotiales incertae sedis</taxon>
        <taxon>Amylocarpus</taxon>
    </lineage>
</organism>
<dbReference type="InterPro" id="IPR050138">
    <property type="entry name" value="DHOase/Allantoinase_Hydrolase"/>
</dbReference>
<dbReference type="SUPFAM" id="SSF51556">
    <property type="entry name" value="Metallo-dependent hydrolases"/>
    <property type="match status" value="2"/>
</dbReference>
<dbReference type="Pfam" id="PF01979">
    <property type="entry name" value="Amidohydro_1"/>
    <property type="match status" value="1"/>
</dbReference>